<organism evidence="2 3">
    <name type="scientific">Tribonema minus</name>
    <dbReference type="NCBI Taxonomy" id="303371"/>
    <lineage>
        <taxon>Eukaryota</taxon>
        <taxon>Sar</taxon>
        <taxon>Stramenopiles</taxon>
        <taxon>Ochrophyta</taxon>
        <taxon>PX clade</taxon>
        <taxon>Xanthophyceae</taxon>
        <taxon>Tribonematales</taxon>
        <taxon>Tribonemataceae</taxon>
        <taxon>Tribonema</taxon>
    </lineage>
</organism>
<dbReference type="AlphaFoldDB" id="A0A835ZPH0"/>
<feature type="compositionally biased region" description="Low complexity" evidence="1">
    <location>
        <begin position="19"/>
        <end position="46"/>
    </location>
</feature>
<comment type="caution">
    <text evidence="2">The sequence shown here is derived from an EMBL/GenBank/DDBJ whole genome shotgun (WGS) entry which is preliminary data.</text>
</comment>
<gene>
    <name evidence="2" type="ORF">JKP88DRAFT_250847</name>
</gene>
<reference evidence="2" key="1">
    <citation type="submission" date="2021-02" db="EMBL/GenBank/DDBJ databases">
        <title>First Annotated Genome of the Yellow-green Alga Tribonema minus.</title>
        <authorList>
            <person name="Mahan K.M."/>
        </authorList>
    </citation>
    <scope>NUCLEOTIDE SEQUENCE</scope>
    <source>
        <strain evidence="2">UTEX B ZZ1240</strain>
    </source>
</reference>
<accession>A0A835ZPH0</accession>
<dbReference type="Proteomes" id="UP000664859">
    <property type="component" value="Unassembled WGS sequence"/>
</dbReference>
<feature type="region of interest" description="Disordered" evidence="1">
    <location>
        <begin position="83"/>
        <end position="102"/>
    </location>
</feature>
<sequence>MSSVTAAAPPPLLTALQQQAGDGAQANDAGGLNDLNPNGNDAAPNLDRPACMPAQTCTSQEVMHAMKGRRSCAQARNRSCALPSGRYDDGVVPPDTRPPQTRRAYATSNGLSTALEARAVAPRSLSIDVCKFISMTLSGELRLGKGQQHSVETLAKEMVTQAKWAGGWSRATLGMELLQAGQSVLKPNTGLHDVLDEHHLRKLVTKLAALADAGLRKGTPVPQMPAAQRQTRHAAASVRRALPRRTATGPSAPKGIVRTADAAGLSPPDMPKRQHVNEGPEGVPPPAAAERLIVRDTMQSGNAFAFGLGFMSGLVLGVRVSIMGRCPRGSAPRQRASAGGGIIGLHKAYQASWYQTYVACLSLPQRRWHRCRWLALLQHRVSQPCDEPPEVVLVEDVVQARVGLQHRYPCLQQVLAECGPSPATWPFRARDHLLGQRVHRVLLAFPQPKLAAQESHKRAALGSLPRTMYVTIALPTPSPRFCRPHNRRGERELSLQQKCQGAYLPLLVVVTANDRGSALEGADTWMQVITLKPQQGSSSSALIAAAYRTGATCRAQPTIAQQQLHCAAAAAGRACAQQHALVWSYSLVASRQAPDTQFTTKPHQRRQKVSARLHVDRPTGQCCNAAVRAARSMALLSADLRKARLMGAEYKRCRLQAILVATERVEVALEAAAADVADALLMAPAQQRCLSCHPSRT</sequence>
<evidence type="ECO:0000313" key="3">
    <source>
        <dbReference type="Proteomes" id="UP000664859"/>
    </source>
</evidence>
<feature type="region of interest" description="Disordered" evidence="1">
    <location>
        <begin position="19"/>
        <end position="47"/>
    </location>
</feature>
<evidence type="ECO:0000256" key="1">
    <source>
        <dbReference type="SAM" id="MobiDB-lite"/>
    </source>
</evidence>
<feature type="region of interest" description="Disordered" evidence="1">
    <location>
        <begin position="244"/>
        <end position="284"/>
    </location>
</feature>
<evidence type="ECO:0000313" key="2">
    <source>
        <dbReference type="EMBL" id="KAG5192438.1"/>
    </source>
</evidence>
<protein>
    <submittedName>
        <fullName evidence="2">Uncharacterized protein</fullName>
    </submittedName>
</protein>
<keyword evidence="3" id="KW-1185">Reference proteome</keyword>
<proteinExistence type="predicted"/>
<name>A0A835ZPH0_9STRA</name>
<dbReference type="EMBL" id="JAFCMP010000006">
    <property type="protein sequence ID" value="KAG5192438.1"/>
    <property type="molecule type" value="Genomic_DNA"/>
</dbReference>